<reference evidence="2 3" key="1">
    <citation type="submission" date="2023-08" db="EMBL/GenBank/DDBJ databases">
        <title>Phytohabitans sansha sp. nov., isolated from marine sediment.</title>
        <authorList>
            <person name="Zhao Y."/>
            <person name="Yi K."/>
        </authorList>
    </citation>
    <scope>NUCLEOTIDE SEQUENCE [LARGE SCALE GENOMIC DNA]</scope>
    <source>
        <strain evidence="2 3">ZYX-F-186</strain>
    </source>
</reference>
<comment type="caution">
    <text evidence="2">The sequence shown here is derived from an EMBL/GenBank/DDBJ whole genome shotgun (WGS) entry which is preliminary data.</text>
</comment>
<sequence>MIATSIRVSALLPATLLWMGACGQGDPPPPAGAVDGLGEGLILTSAQPAVADLGPRLSVRYDGPRDTRWYRLPAGTTWEPVVAHHARELGAGWSERD</sequence>
<dbReference type="PROSITE" id="PS51257">
    <property type="entry name" value="PROKAR_LIPOPROTEIN"/>
    <property type="match status" value="1"/>
</dbReference>
<dbReference type="EMBL" id="JAVHUY010000028">
    <property type="protein sequence ID" value="MDQ7908193.1"/>
    <property type="molecule type" value="Genomic_DNA"/>
</dbReference>
<accession>A0ABU0ZMC7</accession>
<organism evidence="2 3">
    <name type="scientific">Phytohabitans maris</name>
    <dbReference type="NCBI Taxonomy" id="3071409"/>
    <lineage>
        <taxon>Bacteria</taxon>
        <taxon>Bacillati</taxon>
        <taxon>Actinomycetota</taxon>
        <taxon>Actinomycetes</taxon>
        <taxon>Micromonosporales</taxon>
        <taxon>Micromonosporaceae</taxon>
    </lineage>
</organism>
<gene>
    <name evidence="2" type="ORF">RB614_27070</name>
</gene>
<feature type="signal peptide" evidence="1">
    <location>
        <begin position="1"/>
        <end position="23"/>
    </location>
</feature>
<dbReference type="RefSeq" id="WP_308715459.1">
    <property type="nucleotide sequence ID" value="NZ_JAVHUY010000028.1"/>
</dbReference>
<keyword evidence="3" id="KW-1185">Reference proteome</keyword>
<protein>
    <submittedName>
        <fullName evidence="2">Uncharacterized protein</fullName>
    </submittedName>
</protein>
<name>A0ABU0ZMC7_9ACTN</name>
<evidence type="ECO:0000313" key="3">
    <source>
        <dbReference type="Proteomes" id="UP001230908"/>
    </source>
</evidence>
<dbReference type="Proteomes" id="UP001230908">
    <property type="component" value="Unassembled WGS sequence"/>
</dbReference>
<keyword evidence="1" id="KW-0732">Signal</keyword>
<feature type="chain" id="PRO_5045842569" evidence="1">
    <location>
        <begin position="24"/>
        <end position="97"/>
    </location>
</feature>
<proteinExistence type="predicted"/>
<evidence type="ECO:0000313" key="2">
    <source>
        <dbReference type="EMBL" id="MDQ7908193.1"/>
    </source>
</evidence>
<evidence type="ECO:0000256" key="1">
    <source>
        <dbReference type="SAM" id="SignalP"/>
    </source>
</evidence>